<sequence length="104" mass="12112">MNTLAGEMTPVFNKGANCFLPPYILDLEQEVKKIYLLQNSEYLPETPIYEFTNNYNFNEFLIINLKPDYTEVKQFALATDNTEKENSLGKKNPCLLFQKKIYST</sequence>
<dbReference type="Proteomes" id="UP000290608">
    <property type="component" value="Unassembled WGS sequence"/>
</dbReference>
<evidence type="ECO:0000313" key="2">
    <source>
        <dbReference type="Proteomes" id="UP000290608"/>
    </source>
</evidence>
<comment type="caution">
    <text evidence="1">The sequence shown here is derived from an EMBL/GenBank/DDBJ whole genome shotgun (WGS) entry which is preliminary data.</text>
</comment>
<organism evidence="1 2">
    <name type="scientific">Leeuwenhoekiella marinoflava</name>
    <dbReference type="NCBI Taxonomy" id="988"/>
    <lineage>
        <taxon>Bacteria</taxon>
        <taxon>Pseudomonadati</taxon>
        <taxon>Bacteroidota</taxon>
        <taxon>Flavobacteriia</taxon>
        <taxon>Flavobacteriales</taxon>
        <taxon>Flavobacteriaceae</taxon>
        <taxon>Leeuwenhoekiella</taxon>
    </lineage>
</organism>
<dbReference type="STRING" id="1122159.SAMN02745246_04094"/>
<gene>
    <name evidence="1" type="ORF">DSL99_4085</name>
</gene>
<dbReference type="EMBL" id="QOVL01000035">
    <property type="protein sequence ID" value="RXG20877.1"/>
    <property type="molecule type" value="Genomic_DNA"/>
</dbReference>
<dbReference type="RefSeq" id="WP_073101261.1">
    <property type="nucleotide sequence ID" value="NZ_QOVL01000035.1"/>
</dbReference>
<reference evidence="1 2" key="1">
    <citation type="submission" date="2018-07" db="EMBL/GenBank/DDBJ databases">
        <title>Leeuwenhoekiella genomics.</title>
        <authorList>
            <person name="Tahon G."/>
            <person name="Willems A."/>
        </authorList>
    </citation>
    <scope>NUCLEOTIDE SEQUENCE [LARGE SCALE GENOMIC DNA]</scope>
    <source>
        <strain evidence="1 2">LMG 1345</strain>
    </source>
</reference>
<dbReference type="AlphaFoldDB" id="A0A4Q0P2Z1"/>
<accession>A0A4Q0P2Z1</accession>
<protein>
    <submittedName>
        <fullName evidence="1">Uncharacterized protein</fullName>
    </submittedName>
</protein>
<name>A0A4Q0P2Z1_9FLAO</name>
<evidence type="ECO:0000313" key="1">
    <source>
        <dbReference type="EMBL" id="RXG20877.1"/>
    </source>
</evidence>
<proteinExistence type="predicted"/>